<feature type="region of interest" description="Disordered" evidence="2">
    <location>
        <begin position="353"/>
        <end position="456"/>
    </location>
</feature>
<feature type="compositionally biased region" description="Pro residues" evidence="2">
    <location>
        <begin position="323"/>
        <end position="337"/>
    </location>
</feature>
<dbReference type="InterPro" id="IPR001683">
    <property type="entry name" value="PX_dom"/>
</dbReference>
<dbReference type="SUPFAM" id="SSF50729">
    <property type="entry name" value="PH domain-like"/>
    <property type="match status" value="1"/>
</dbReference>
<evidence type="ECO:0000259" key="3">
    <source>
        <dbReference type="PROSITE" id="PS50195"/>
    </source>
</evidence>
<feature type="compositionally biased region" description="Low complexity" evidence="2">
    <location>
        <begin position="594"/>
        <end position="608"/>
    </location>
</feature>
<dbReference type="Pfam" id="PF02205">
    <property type="entry name" value="WH2"/>
    <property type="match status" value="1"/>
</dbReference>
<feature type="domain" description="PX" evidence="3">
    <location>
        <begin position="468"/>
        <end position="583"/>
    </location>
</feature>
<dbReference type="InterPro" id="IPR036871">
    <property type="entry name" value="PX_dom_sf"/>
</dbReference>
<feature type="domain" description="WH2" evidence="4">
    <location>
        <begin position="716"/>
        <end position="733"/>
    </location>
</feature>
<keyword evidence="1" id="KW-0175">Coiled coil</keyword>
<name>A0A024TQU5_9STRA</name>
<feature type="region of interest" description="Disordered" evidence="2">
    <location>
        <begin position="816"/>
        <end position="836"/>
    </location>
</feature>
<dbReference type="eggNOG" id="ENOG502RJ3K">
    <property type="taxonomic scope" value="Eukaryota"/>
</dbReference>
<evidence type="ECO:0000256" key="2">
    <source>
        <dbReference type="SAM" id="MobiDB-lite"/>
    </source>
</evidence>
<dbReference type="PROSITE" id="PS50195">
    <property type="entry name" value="PX"/>
    <property type="match status" value="1"/>
</dbReference>
<feature type="region of interest" description="Disordered" evidence="2">
    <location>
        <begin position="732"/>
        <end position="795"/>
    </location>
</feature>
<dbReference type="AlphaFoldDB" id="A0A024TQU5"/>
<evidence type="ECO:0008006" key="6">
    <source>
        <dbReference type="Google" id="ProtNLM"/>
    </source>
</evidence>
<sequence length="836" mass="91229">MEKKRQPVHEGYLLWLPAMGGSLQTQYCQLSWSCQLRMYPTETSAASGVGGRPYTVRGFCKWEGRGVLPLDSYGMELQVKDKSQTASIYLAAENRLDLERWCRALVAVLDPTSAAAEEIKRERRKVKRDIRKQAEKEAELKAQEEEFKRKWIAQKKQERRDRELEIEQMTPLQRKDGLGTLDEETEALLRDRKKRLNKKAGQQVGRVGKQVLRRRMELLGGGKVVVLADANEANFGDVAAASVLVQRKAKVKVELPPPGQFFTGDEAYRASHHAAGSASGGRQSTASSQDSITSTEDVAFQPRLPPSPPGRDSCRSKNSAGSTPPPPPPPPPGPNRPFNPMADALDAIKRNRKFSDASDWNDGRRTSGMGLQGASDDDQKEDSVPSMTRARSARSRDSQLSAEGKRMLARALSQHVSSKPISRSSNPTADRKGLFDSSSSEDDDDSGPAVDRDPFPLAHAPPTAAIPAVLSVSYVSAVVEVRQGKSIAIYRFAFRVDASTPLQCEFGFSYHEFDAIHGDLKRSITDDLPKFPSKHLLRNPTKPDNMQKRAAEFLVYLQALVQLRSVAAHPSFHASFGVPPDMAATLVRGTVAHASPPATSTTSGAASSRKSHHPSVHKAMPGLPKPPKRNLFDDDVENERASVASSVEPPEPMEQSVVAPPMDRPRSTSHSTRRLDLDDRPQKKETRPPSAKAQLDRPPSSKAMNVTGRPNLFGGGRGDLLAAIRQGAKLNKVAQPDDTHTPHTTSLSGASVAPRPSMPPPPANSLLAALQSAPPLRKSTDQPTEPSTVNAVRPLQAAPLAAPTIHDSIAMVMATRQKHTQYDPSDDEASDDEWDD</sequence>
<dbReference type="Gene3D" id="3.30.1520.10">
    <property type="entry name" value="Phox-like domain"/>
    <property type="match status" value="1"/>
</dbReference>
<feature type="compositionally biased region" description="Basic and acidic residues" evidence="2">
    <location>
        <begin position="673"/>
        <end position="687"/>
    </location>
</feature>
<accession>A0A024TQU5</accession>
<protein>
    <recommendedName>
        <fullName evidence="6">WH2 domain-containing protein</fullName>
    </recommendedName>
</protein>
<gene>
    <name evidence="5" type="ORF">H310_10525</name>
</gene>
<organism evidence="5">
    <name type="scientific">Aphanomyces invadans</name>
    <dbReference type="NCBI Taxonomy" id="157072"/>
    <lineage>
        <taxon>Eukaryota</taxon>
        <taxon>Sar</taxon>
        <taxon>Stramenopiles</taxon>
        <taxon>Oomycota</taxon>
        <taxon>Saprolegniomycetes</taxon>
        <taxon>Saprolegniales</taxon>
        <taxon>Verrucalvaceae</taxon>
        <taxon>Aphanomyces</taxon>
    </lineage>
</organism>
<proteinExistence type="predicted"/>
<feature type="compositionally biased region" description="Polar residues" evidence="2">
    <location>
        <begin position="414"/>
        <end position="428"/>
    </location>
</feature>
<dbReference type="PROSITE" id="PS51082">
    <property type="entry name" value="WH2"/>
    <property type="match status" value="1"/>
</dbReference>
<dbReference type="GeneID" id="20087575"/>
<feature type="region of interest" description="Disordered" evidence="2">
    <location>
        <begin position="272"/>
        <end position="341"/>
    </location>
</feature>
<dbReference type="Pfam" id="PF00787">
    <property type="entry name" value="PX"/>
    <property type="match status" value="1"/>
</dbReference>
<evidence type="ECO:0000256" key="1">
    <source>
        <dbReference type="SAM" id="Coils"/>
    </source>
</evidence>
<feature type="compositionally biased region" description="Low complexity" evidence="2">
    <location>
        <begin position="273"/>
        <end position="289"/>
    </location>
</feature>
<dbReference type="VEuPathDB" id="FungiDB:H310_10525"/>
<dbReference type="InterPro" id="IPR003124">
    <property type="entry name" value="WH2_dom"/>
</dbReference>
<feature type="coiled-coil region" evidence="1">
    <location>
        <begin position="116"/>
        <end position="150"/>
    </location>
</feature>
<dbReference type="SUPFAM" id="SSF64268">
    <property type="entry name" value="PX domain"/>
    <property type="match status" value="1"/>
</dbReference>
<feature type="compositionally biased region" description="Acidic residues" evidence="2">
    <location>
        <begin position="824"/>
        <end position="836"/>
    </location>
</feature>
<dbReference type="GO" id="GO:0035091">
    <property type="term" value="F:phosphatidylinositol binding"/>
    <property type="evidence" value="ECO:0007669"/>
    <property type="project" value="InterPro"/>
</dbReference>
<feature type="compositionally biased region" description="Basic and acidic residues" evidence="2">
    <location>
        <begin position="353"/>
        <end position="365"/>
    </location>
</feature>
<dbReference type="SMART" id="SM00246">
    <property type="entry name" value="WH2"/>
    <property type="match status" value="1"/>
</dbReference>
<dbReference type="EMBL" id="KI913977">
    <property type="protein sequence ID" value="ETV96369.1"/>
    <property type="molecule type" value="Genomic_DNA"/>
</dbReference>
<evidence type="ECO:0000259" key="4">
    <source>
        <dbReference type="PROSITE" id="PS51082"/>
    </source>
</evidence>
<reference evidence="5" key="1">
    <citation type="submission" date="2013-12" db="EMBL/GenBank/DDBJ databases">
        <title>The Genome Sequence of Aphanomyces invadans NJM9701.</title>
        <authorList>
            <consortium name="The Broad Institute Genomics Platform"/>
            <person name="Russ C."/>
            <person name="Tyler B."/>
            <person name="van West P."/>
            <person name="Dieguez-Uribeondo J."/>
            <person name="Young S.K."/>
            <person name="Zeng Q."/>
            <person name="Gargeya S."/>
            <person name="Fitzgerald M."/>
            <person name="Abouelleil A."/>
            <person name="Alvarado L."/>
            <person name="Chapman S.B."/>
            <person name="Gainer-Dewar J."/>
            <person name="Goldberg J."/>
            <person name="Griggs A."/>
            <person name="Gujja S."/>
            <person name="Hansen M."/>
            <person name="Howarth C."/>
            <person name="Imamovic A."/>
            <person name="Ireland A."/>
            <person name="Larimer J."/>
            <person name="McCowan C."/>
            <person name="Murphy C."/>
            <person name="Pearson M."/>
            <person name="Poon T.W."/>
            <person name="Priest M."/>
            <person name="Roberts A."/>
            <person name="Saif S."/>
            <person name="Shea T."/>
            <person name="Sykes S."/>
            <person name="Wortman J."/>
            <person name="Nusbaum C."/>
            <person name="Birren B."/>
        </authorList>
    </citation>
    <scope>NUCLEOTIDE SEQUENCE [LARGE SCALE GENOMIC DNA]</scope>
    <source>
        <strain evidence="5">NJM9701</strain>
    </source>
</reference>
<feature type="compositionally biased region" description="Low complexity" evidence="2">
    <location>
        <begin position="764"/>
        <end position="776"/>
    </location>
</feature>
<dbReference type="CDD" id="cd06093">
    <property type="entry name" value="PX_domain"/>
    <property type="match status" value="1"/>
</dbReference>
<dbReference type="STRING" id="157072.A0A024TQU5"/>
<evidence type="ECO:0000313" key="5">
    <source>
        <dbReference type="EMBL" id="ETV96369.1"/>
    </source>
</evidence>
<dbReference type="RefSeq" id="XP_008875161.1">
    <property type="nucleotide sequence ID" value="XM_008876939.1"/>
</dbReference>
<dbReference type="OrthoDB" id="76843at2759"/>
<feature type="region of interest" description="Disordered" evidence="2">
    <location>
        <begin position="594"/>
        <end position="713"/>
    </location>
</feature>
<feature type="compositionally biased region" description="Polar residues" evidence="2">
    <location>
        <begin position="781"/>
        <end position="790"/>
    </location>
</feature>
<dbReference type="GO" id="GO:0003779">
    <property type="term" value="F:actin binding"/>
    <property type="evidence" value="ECO:0007669"/>
    <property type="project" value="InterPro"/>
</dbReference>